<dbReference type="Gene3D" id="2.30.29.30">
    <property type="entry name" value="Pleckstrin-homology domain (PH domain)/Phosphotyrosine-binding domain (PTB)"/>
    <property type="match status" value="2"/>
</dbReference>
<evidence type="ECO:0000259" key="3">
    <source>
        <dbReference type="PROSITE" id="PS50003"/>
    </source>
</evidence>
<feature type="coiled-coil region" evidence="1">
    <location>
        <begin position="1397"/>
        <end position="1431"/>
    </location>
</feature>
<feature type="coiled-coil region" evidence="1">
    <location>
        <begin position="869"/>
        <end position="973"/>
    </location>
</feature>
<evidence type="ECO:0000256" key="2">
    <source>
        <dbReference type="SAM" id="MobiDB-lite"/>
    </source>
</evidence>
<feature type="compositionally biased region" description="Basic residues" evidence="2">
    <location>
        <begin position="2029"/>
        <end position="2063"/>
    </location>
</feature>
<feature type="compositionally biased region" description="Basic and acidic residues" evidence="2">
    <location>
        <begin position="316"/>
        <end position="325"/>
    </location>
</feature>
<feature type="compositionally biased region" description="Low complexity" evidence="2">
    <location>
        <begin position="1833"/>
        <end position="1855"/>
    </location>
</feature>
<feature type="domain" description="PH" evidence="3">
    <location>
        <begin position="412"/>
        <end position="479"/>
    </location>
</feature>
<feature type="region of interest" description="Disordered" evidence="2">
    <location>
        <begin position="1761"/>
        <end position="1785"/>
    </location>
</feature>
<keyword evidence="5" id="KW-1185">Reference proteome</keyword>
<dbReference type="InterPro" id="IPR052223">
    <property type="entry name" value="Actin_Cytoskeleton_Reg"/>
</dbReference>
<dbReference type="SUPFAM" id="SSF50729">
    <property type="entry name" value="PH domain-like"/>
    <property type="match status" value="2"/>
</dbReference>
<reference evidence="4 5" key="1">
    <citation type="submission" date="2019-08" db="EMBL/GenBank/DDBJ databases">
        <title>A chromosome-level genome assembly, high-density linkage maps, and genome scans reveal the genomic architecture of hybrid incompatibilities underlying speciation via character displacement in darters (Percidae: Etheostominae).</title>
        <authorList>
            <person name="Moran R.L."/>
            <person name="Catchen J.M."/>
            <person name="Fuller R.C."/>
        </authorList>
    </citation>
    <scope>NUCLEOTIDE SEQUENCE [LARGE SCALE GENOMIC DNA]</scope>
    <source>
        <strain evidence="4">EspeVRDwgs_2016</strain>
        <tissue evidence="4">Muscle</tissue>
    </source>
</reference>
<evidence type="ECO:0000256" key="1">
    <source>
        <dbReference type="SAM" id="Coils"/>
    </source>
</evidence>
<organism evidence="4 5">
    <name type="scientific">Etheostoma spectabile</name>
    <name type="common">orangethroat darter</name>
    <dbReference type="NCBI Taxonomy" id="54343"/>
    <lineage>
        <taxon>Eukaryota</taxon>
        <taxon>Metazoa</taxon>
        <taxon>Chordata</taxon>
        <taxon>Craniata</taxon>
        <taxon>Vertebrata</taxon>
        <taxon>Euteleostomi</taxon>
        <taxon>Actinopterygii</taxon>
        <taxon>Neopterygii</taxon>
        <taxon>Teleostei</taxon>
        <taxon>Neoteleostei</taxon>
        <taxon>Acanthomorphata</taxon>
        <taxon>Eupercaria</taxon>
        <taxon>Perciformes</taxon>
        <taxon>Percoidei</taxon>
        <taxon>Percidae</taxon>
        <taxon>Etheostomatinae</taxon>
        <taxon>Etheostoma</taxon>
    </lineage>
</organism>
<feature type="coiled-coil region" evidence="1">
    <location>
        <begin position="1627"/>
        <end position="1654"/>
    </location>
</feature>
<feature type="compositionally biased region" description="Polar residues" evidence="2">
    <location>
        <begin position="2001"/>
        <end position="2015"/>
    </location>
</feature>
<dbReference type="GO" id="GO:0051015">
    <property type="term" value="F:actin filament binding"/>
    <property type="evidence" value="ECO:0007669"/>
    <property type="project" value="TreeGrafter"/>
</dbReference>
<feature type="region of interest" description="Disordered" evidence="2">
    <location>
        <begin position="1823"/>
        <end position="1856"/>
    </location>
</feature>
<dbReference type="EMBL" id="VOFY01000015">
    <property type="protein sequence ID" value="KAA8585505.1"/>
    <property type="molecule type" value="Genomic_DNA"/>
</dbReference>
<feature type="region of interest" description="Disordered" evidence="2">
    <location>
        <begin position="509"/>
        <end position="547"/>
    </location>
</feature>
<feature type="region of interest" description="Disordered" evidence="2">
    <location>
        <begin position="1922"/>
        <end position="1948"/>
    </location>
</feature>
<feature type="non-terminal residue" evidence="4">
    <location>
        <position position="2439"/>
    </location>
</feature>
<sequence length="2439" mass="275402">MSGEKATSPCNKFQANIFNKSKCQNCFKSRELHLLTDHDMEQAKPIYAGWLCLAPEGTDFDNPMQRSRKWQRRFFILYEDGSLSFALDELPSTLPQGTVNMNLCADVTDAEPRTGQRNALCIATPEQEIFIRGDNKEIINGWSEQLVVYLQTNKQNQKKKRKVEPVTSQEPSPAKMAATEQSFPPSENAAESGCGRWQEDQQVRGPGETPTWTVPDSDPPGPEKTPTGNTSSYLCPVSTGSFSGPVGSLDLVRSGYIAPSSYNQLAESNNIQTSADNKNQSQNKSHGRSTERLLGSEATEKEREVETAVSRRGRREARTNKREEKVKRACLEFIQASELRFPRQPPPPPPPPPPLSPLQLKEASSPNRGQALSAAKLQSCGDIAQLTAPPPQRRARSLDRRTSDTIMPPDLLNFKKGWMVKLDESEQWKKYWFVLSTYSLRYYKDSTAEEASDLEGDIDLTKCHNVSEYQVQRNYGFQIHNWIQALMKNVRPAIAPDVASLPGLHVPCSPPEALPKPDVTQDSLPADVSTERDSHPKHKSVMERRREGRHKTFDWAEFRPPNKLSQDPQRTKALCSLELGDQERRTRREERRRRYESMLGFPLGWEGIGVKDADVRALSPISQQKMEEEIEECWKQVEKTVFKSERRVPLFTEAKDSVEIEKTLEGYRKAVEDLKAQLAESERCRLELEPQLSTAGFYQQQLDRPLTSEADFCPSNTNEKPLNSSAQTLMDACKETTEPWVNIISMQQQQLSSELPQTPSIWLHDSEGNFQELGDLHPETEDAPVLLSPASDSQHLFPQNDGQAVDLDVATINNKNRLDRNNCDQVPSSETEINNSDYSSFILELPAEGDADPPSYCEEQHLPPEQEMVRRLSQEVEQLTSQNEALNQRNQEMLNQLTEADREIERLKEELSSRYTEPHHLPEVEQQAQTRVEDLERELSSRDQQLLEAKTLITSLEENMRQMEELLQMEALLQLNVTTETEKTEEEDKEYLLRCSEATLPGLQRQLEQSELTYRELGTQTAELKEAEKHCRQTAAEGQADLRALNQELDKRMLEDGDSNGCVSGEERIRQVIDGMVMRLKALEKLLEVIDKLDFGLRKEDERKPTAESQLKWEEEFWSLLLNKLKVNPSELNEEKHEEWLLSEVTERMLVETQMLLLGHRLLSETRADEGKEGLKDLDVVWNVASETESKKTDESRTSDLNHQLCGVEHFRGVTQVKISLLNHLASSVDTSAHDKLQLMADFHFSEHPWSGFIHSAATEALHCCQLSRLQSKYERQLEEAKQKLLTSSLICSNCVDLMEENRELRERLSHVEEQQSSLLGGKRNTFCQTEETNPQDTDVELQVAGESIAGGIGEEAEMVECLEIALSCVECQSGIQDIANENAEKSMVSHKETDPLGMETEQVVVLRRRVEELEEQLAVMTEEVKEELDGKMSSVQTQHEKEMEKLKATCEHSFASMEESHLKIVEELQRRHQQEVERLLEERDRLLEEETTATATAIKAVKNAHQLELEREVQKRCQSENSTGNTHLEDIFRQHSEELCSYQRELEVLSQQFSLKCLENVHLVQALDAERKALCQCQQENQDLRTRNQELSGHLAAEITRLCSLAKQGALPHSQGMDVYEMEITLRVKESEVQCLKQEITSLRDDLQSAQRDPSLMAMDLSKGYSINPLTCSHTEATDLAKKPEWYHRLPPSCSTEISSPFRSRASSSFNSQLHPELGAPALCRDMEQGPHPLGNYMNSTLAPGLDLYHDGVHGNLWHPGFYGPDPTGDPAPESSGGEESDSGSDVIFLLSSAKEPLLCGSFIQDSVRHIVEPLSPAASSLDEGRGCYHLPRPLSSPSPDSSYSEDSSDSSVDIPVHHTRPIVLLSDLSAVYGNPADSPVAESPVDVSSDDSDVIEVSVTNKKKKSSAFSCKKGVSCKKSLERKTPPQSEEKKASHRVRRSTRIRKSVSEIPQYTCSVSRHSLRRQAKMDAVGIYNESCDSDDMMEYAVRLFSSDTNELASKPNVSQRASSNSEESDVDRWTDRKSPQRKSQPRRKALNAKSANHKLKKPRALRQTKRLGNKPKQNCRIATEQHEKKRNKKSVATRKKRVRPHTGPSALFSPREPEIKLKYANKKLEKNNKKLGNFSPFIHLKKRMCTVVNYQEEEAKVRSSRARQQTATRSRSGFVPRTSCFQLGRSSSQSRCQATLLCCLCGQTANAMGLGDLHGPYYSTSPSLGRGGEQKEDEYLLVSRRSVNASDDGFYGYDCSTLLESNDHSIPKVPFHLDEGWIHEDCGIWSAGVFLICSACCVLKEDNFSIRCPEHKNEPPISSGFGGVSALRMWQFKIDKQRKTSHKQKREFSTEKDVFSVVMAKLLRLSPYISPISKAHALGTSRSCRTSVPSMKILALVGSDMVALLEKTISITSLTIFPPSWHKLGMADLHPAHRLRLHTPDAPHT</sequence>
<feature type="coiled-coil region" evidence="1">
    <location>
        <begin position="1463"/>
        <end position="1497"/>
    </location>
</feature>
<name>A0A5J5CYY2_9PERO</name>
<evidence type="ECO:0000313" key="5">
    <source>
        <dbReference type="Proteomes" id="UP000327493"/>
    </source>
</evidence>
<protein>
    <recommendedName>
        <fullName evidence="3">PH domain-containing protein</fullName>
    </recommendedName>
</protein>
<feature type="coiled-coil region" evidence="1">
    <location>
        <begin position="657"/>
        <end position="684"/>
    </location>
</feature>
<dbReference type="GO" id="GO:0015629">
    <property type="term" value="C:actin cytoskeleton"/>
    <property type="evidence" value="ECO:0007669"/>
    <property type="project" value="TreeGrafter"/>
</dbReference>
<dbReference type="CDD" id="cd01236">
    <property type="entry name" value="PH_RIP"/>
    <property type="match status" value="1"/>
</dbReference>
<dbReference type="InterPro" id="IPR001849">
    <property type="entry name" value="PH_domain"/>
</dbReference>
<proteinExistence type="predicted"/>
<feature type="compositionally biased region" description="Polar residues" evidence="2">
    <location>
        <begin position="272"/>
        <end position="284"/>
    </location>
</feature>
<dbReference type="PROSITE" id="PS50003">
    <property type="entry name" value="PH_DOMAIN"/>
    <property type="match status" value="2"/>
</dbReference>
<feature type="region of interest" description="Disordered" evidence="2">
    <location>
        <begin position="272"/>
        <end position="325"/>
    </location>
</feature>
<feature type="compositionally biased region" description="Pro residues" evidence="2">
    <location>
        <begin position="343"/>
        <end position="356"/>
    </location>
</feature>
<dbReference type="Proteomes" id="UP000327493">
    <property type="component" value="Chromosome 15"/>
</dbReference>
<feature type="region of interest" description="Disordered" evidence="2">
    <location>
        <begin position="338"/>
        <end position="404"/>
    </location>
</feature>
<feature type="domain" description="PH" evidence="3">
    <location>
        <begin position="44"/>
        <end position="151"/>
    </location>
</feature>
<feature type="compositionally biased region" description="Basic residues" evidence="2">
    <location>
        <begin position="2078"/>
        <end position="2094"/>
    </location>
</feature>
<dbReference type="PANTHER" id="PTHR17271">
    <property type="entry name" value="PLECKSTRIN HOMOLOGY PH DOMAIN-CONTAINING PROTEIN"/>
    <property type="match status" value="1"/>
</dbReference>
<feature type="region of interest" description="Disordered" evidence="2">
    <location>
        <begin position="2001"/>
        <end position="2103"/>
    </location>
</feature>
<evidence type="ECO:0000313" key="4">
    <source>
        <dbReference type="EMBL" id="KAA8585505.1"/>
    </source>
</evidence>
<dbReference type="PANTHER" id="PTHR17271:SF12">
    <property type="entry name" value="MYOSIN PHOSPHATASE RHO-INTERACTING PROTEIN ISOFORM X1"/>
    <property type="match status" value="1"/>
</dbReference>
<accession>A0A5J5CYY2</accession>
<dbReference type="Pfam" id="PF00169">
    <property type="entry name" value="PH"/>
    <property type="match status" value="1"/>
</dbReference>
<feature type="compositionally biased region" description="Basic residues" evidence="2">
    <location>
        <begin position="1936"/>
        <end position="1948"/>
    </location>
</feature>
<comment type="caution">
    <text evidence="4">The sequence shown here is derived from an EMBL/GenBank/DDBJ whole genome shotgun (WGS) entry which is preliminary data.</text>
</comment>
<dbReference type="InterPro" id="IPR011993">
    <property type="entry name" value="PH-like_dom_sf"/>
</dbReference>
<keyword evidence="1" id="KW-0175">Coiled coil</keyword>
<feature type="region of interest" description="Disordered" evidence="2">
    <location>
        <begin position="157"/>
        <end position="232"/>
    </location>
</feature>
<gene>
    <name evidence="4" type="ORF">FQN60_004199</name>
</gene>
<feature type="compositionally biased region" description="Basic and acidic residues" evidence="2">
    <location>
        <begin position="1922"/>
        <end position="1935"/>
    </location>
</feature>
<dbReference type="SMART" id="SM00233">
    <property type="entry name" value="PH"/>
    <property type="match status" value="2"/>
</dbReference>
<feature type="compositionally biased region" description="Basic and acidic residues" evidence="2">
    <location>
        <begin position="529"/>
        <end position="547"/>
    </location>
</feature>